<feature type="domain" description="ABM" evidence="1">
    <location>
        <begin position="3"/>
        <end position="94"/>
    </location>
</feature>
<dbReference type="InterPro" id="IPR007138">
    <property type="entry name" value="ABM_dom"/>
</dbReference>
<accession>A0ABV0BWX4</accession>
<dbReference type="InterPro" id="IPR011008">
    <property type="entry name" value="Dimeric_a/b-barrel"/>
</dbReference>
<evidence type="ECO:0000313" key="2">
    <source>
        <dbReference type="EMBL" id="MEN5378458.1"/>
    </source>
</evidence>
<dbReference type="PROSITE" id="PS51725">
    <property type="entry name" value="ABM"/>
    <property type="match status" value="1"/>
</dbReference>
<dbReference type="RefSeq" id="WP_132843000.1">
    <property type="nucleotide sequence ID" value="NZ_JBDJLH010000012.1"/>
</dbReference>
<dbReference type="PANTHER" id="PTHR33336:SF3">
    <property type="entry name" value="ABM DOMAIN-CONTAINING PROTEIN"/>
    <property type="match status" value="1"/>
</dbReference>
<keyword evidence="2" id="KW-0503">Monooxygenase</keyword>
<gene>
    <name evidence="2" type="ORF">ABE541_14440</name>
</gene>
<sequence length="95" mass="11162">MKIYLTVVLRTKEAYRDQVKKTLQEMVRLTRLEPAAELYNLHQGIEDPNVFTFYEIWKDQAGLDAHNAQPYIKDFGPKYGVFLQEEPTLIKTVMI</sequence>
<organism evidence="2 3">
    <name type="scientific">Sphingobacterium kitahiroshimense</name>
    <dbReference type="NCBI Taxonomy" id="470446"/>
    <lineage>
        <taxon>Bacteria</taxon>
        <taxon>Pseudomonadati</taxon>
        <taxon>Bacteroidota</taxon>
        <taxon>Sphingobacteriia</taxon>
        <taxon>Sphingobacteriales</taxon>
        <taxon>Sphingobacteriaceae</taxon>
        <taxon>Sphingobacterium</taxon>
    </lineage>
</organism>
<dbReference type="Proteomes" id="UP001409291">
    <property type="component" value="Unassembled WGS sequence"/>
</dbReference>
<dbReference type="PANTHER" id="PTHR33336">
    <property type="entry name" value="QUINOL MONOOXYGENASE YGIN-RELATED"/>
    <property type="match status" value="1"/>
</dbReference>
<dbReference type="EC" id="1.-.-.-" evidence="2"/>
<reference evidence="2 3" key="1">
    <citation type="submission" date="2024-04" db="EMBL/GenBank/DDBJ databases">
        <title>WGS of bacteria from Torrens River.</title>
        <authorList>
            <person name="Wyrsch E.R."/>
            <person name="Drigo B."/>
        </authorList>
    </citation>
    <scope>NUCLEOTIDE SEQUENCE [LARGE SCALE GENOMIC DNA]</scope>
    <source>
        <strain evidence="2 3">TWI391</strain>
    </source>
</reference>
<protein>
    <submittedName>
        <fullName evidence="2">Quinol monooxygenase</fullName>
        <ecNumber evidence="2">1.-.-.-</ecNumber>
    </submittedName>
</protein>
<comment type="caution">
    <text evidence="2">The sequence shown here is derived from an EMBL/GenBank/DDBJ whole genome shotgun (WGS) entry which is preliminary data.</text>
</comment>
<dbReference type="EMBL" id="JBDJNQ010000006">
    <property type="protein sequence ID" value="MEN5378458.1"/>
    <property type="molecule type" value="Genomic_DNA"/>
</dbReference>
<dbReference type="SUPFAM" id="SSF54909">
    <property type="entry name" value="Dimeric alpha+beta barrel"/>
    <property type="match status" value="1"/>
</dbReference>
<name>A0ABV0BWX4_9SPHI</name>
<dbReference type="GO" id="GO:0004497">
    <property type="term" value="F:monooxygenase activity"/>
    <property type="evidence" value="ECO:0007669"/>
    <property type="project" value="UniProtKB-KW"/>
</dbReference>
<keyword evidence="2" id="KW-0560">Oxidoreductase</keyword>
<proteinExistence type="predicted"/>
<evidence type="ECO:0000259" key="1">
    <source>
        <dbReference type="PROSITE" id="PS51725"/>
    </source>
</evidence>
<dbReference type="InterPro" id="IPR050744">
    <property type="entry name" value="AI-2_Isomerase_LsrG"/>
</dbReference>
<evidence type="ECO:0000313" key="3">
    <source>
        <dbReference type="Proteomes" id="UP001409291"/>
    </source>
</evidence>
<keyword evidence="3" id="KW-1185">Reference proteome</keyword>
<dbReference type="Gene3D" id="3.30.70.100">
    <property type="match status" value="1"/>
</dbReference>
<dbReference type="Pfam" id="PF03992">
    <property type="entry name" value="ABM"/>
    <property type="match status" value="1"/>
</dbReference>